<keyword evidence="9" id="KW-1185">Reference proteome</keyword>
<sequence>MSSQHADLLHLQTILDSVADGVFTVDAQLRITLFNRAAEQITGFSRAEALGQPCCEIFRTSVCFDQCPLRQALASGEPVHNREVNVLDRDNREVPISVNAAVLRNAAGEPVGGVETFRDLSQLHALAGEIRKKFSFQNMISRNPQMQQLFDILPDIAASNVTVLLQGDSGTGKELFARALHNLSTRKDGPLVVINCGALPETLLEAEIFGVRKGAYTGAVADRAGRLAKAAGGTLFLDEIGDLPLSLQVKLLRVLENSEYQPLGSDETCRADVRFVTASHRNLAELVEQKRFRRDLFYRLNVVTLKIPSLNERNEDIPLLLETALERFCHKYGKKVHGFSPEALELLLNHQYAGNIRELLNIVERAVILCRGGQIEARQLSLRPAIPVSRRVEGPPDADSLRQMLLRHRNNRQQLARELGVNRSTLWRWLKKYRLD</sequence>
<organism evidence="8 9">
    <name type="scientific">Desulfuromonas thiophila</name>
    <dbReference type="NCBI Taxonomy" id="57664"/>
    <lineage>
        <taxon>Bacteria</taxon>
        <taxon>Pseudomonadati</taxon>
        <taxon>Thermodesulfobacteriota</taxon>
        <taxon>Desulfuromonadia</taxon>
        <taxon>Desulfuromonadales</taxon>
        <taxon>Desulfuromonadaceae</taxon>
        <taxon>Desulfuromonas</taxon>
    </lineage>
</organism>
<dbReference type="FunFam" id="3.40.50.300:FF:000006">
    <property type="entry name" value="DNA-binding transcriptional regulator NtrC"/>
    <property type="match status" value="1"/>
</dbReference>
<dbReference type="InterPro" id="IPR025943">
    <property type="entry name" value="Sigma_54_int_dom_ATP-bd_2"/>
</dbReference>
<dbReference type="NCBIfam" id="TIGR00229">
    <property type="entry name" value="sensory_box"/>
    <property type="match status" value="1"/>
</dbReference>
<dbReference type="InterPro" id="IPR027417">
    <property type="entry name" value="P-loop_NTPase"/>
</dbReference>
<dbReference type="Pfam" id="PF25601">
    <property type="entry name" value="AAA_lid_14"/>
    <property type="match status" value="1"/>
</dbReference>
<evidence type="ECO:0000259" key="6">
    <source>
        <dbReference type="PROSITE" id="PS50112"/>
    </source>
</evidence>
<dbReference type="Gene3D" id="3.30.450.20">
    <property type="entry name" value="PAS domain"/>
    <property type="match status" value="1"/>
</dbReference>
<protein>
    <submittedName>
        <fullName evidence="8">Sigma54 specific transcriptional regulator, Fis family</fullName>
    </submittedName>
</protein>
<dbReference type="STRING" id="57664.SAMN05661003_11087"/>
<dbReference type="SUPFAM" id="SSF46689">
    <property type="entry name" value="Homeodomain-like"/>
    <property type="match status" value="1"/>
</dbReference>
<dbReference type="EMBL" id="FNAQ01000010">
    <property type="protein sequence ID" value="SDE42006.1"/>
    <property type="molecule type" value="Genomic_DNA"/>
</dbReference>
<feature type="domain" description="PAC" evidence="7">
    <location>
        <begin position="80"/>
        <end position="132"/>
    </location>
</feature>
<dbReference type="SUPFAM" id="SSF55785">
    <property type="entry name" value="PYP-like sensor domain (PAS domain)"/>
    <property type="match status" value="1"/>
</dbReference>
<dbReference type="PROSITE" id="PS50045">
    <property type="entry name" value="SIGMA54_INTERACT_4"/>
    <property type="match status" value="1"/>
</dbReference>
<dbReference type="GO" id="GO:0043565">
    <property type="term" value="F:sequence-specific DNA binding"/>
    <property type="evidence" value="ECO:0007669"/>
    <property type="project" value="InterPro"/>
</dbReference>
<dbReference type="InterPro" id="IPR000014">
    <property type="entry name" value="PAS"/>
</dbReference>
<dbReference type="Pfam" id="PF00158">
    <property type="entry name" value="Sigma54_activat"/>
    <property type="match status" value="1"/>
</dbReference>
<evidence type="ECO:0000313" key="9">
    <source>
        <dbReference type="Proteomes" id="UP000243205"/>
    </source>
</evidence>
<dbReference type="SMART" id="SM00091">
    <property type="entry name" value="PAS"/>
    <property type="match status" value="1"/>
</dbReference>
<feature type="domain" description="Sigma-54 factor interaction" evidence="5">
    <location>
        <begin position="139"/>
        <end position="368"/>
    </location>
</feature>
<evidence type="ECO:0000259" key="5">
    <source>
        <dbReference type="PROSITE" id="PS50045"/>
    </source>
</evidence>
<evidence type="ECO:0000313" key="8">
    <source>
        <dbReference type="EMBL" id="SDE42006.1"/>
    </source>
</evidence>
<dbReference type="PANTHER" id="PTHR32071:SF122">
    <property type="entry name" value="SIGMA FACTOR"/>
    <property type="match status" value="1"/>
</dbReference>
<dbReference type="AlphaFoldDB" id="A0A1G7CTL7"/>
<dbReference type="InterPro" id="IPR002197">
    <property type="entry name" value="HTH_Fis"/>
</dbReference>
<gene>
    <name evidence="8" type="ORF">SAMN05661003_11087</name>
</gene>
<dbReference type="PROSITE" id="PS00676">
    <property type="entry name" value="SIGMA54_INTERACT_2"/>
    <property type="match status" value="1"/>
</dbReference>
<accession>A0A1G7CTL7</accession>
<dbReference type="PROSITE" id="PS50113">
    <property type="entry name" value="PAC"/>
    <property type="match status" value="1"/>
</dbReference>
<dbReference type="OrthoDB" id="9814761at2"/>
<dbReference type="Gene3D" id="1.10.8.60">
    <property type="match status" value="1"/>
</dbReference>
<dbReference type="InterPro" id="IPR035965">
    <property type="entry name" value="PAS-like_dom_sf"/>
</dbReference>
<dbReference type="GO" id="GO:0006355">
    <property type="term" value="P:regulation of DNA-templated transcription"/>
    <property type="evidence" value="ECO:0007669"/>
    <property type="project" value="InterPro"/>
</dbReference>
<dbReference type="PROSITE" id="PS50112">
    <property type="entry name" value="PAS"/>
    <property type="match status" value="1"/>
</dbReference>
<reference evidence="9" key="1">
    <citation type="submission" date="2016-10" db="EMBL/GenBank/DDBJ databases">
        <authorList>
            <person name="Varghese N."/>
            <person name="Submissions S."/>
        </authorList>
    </citation>
    <scope>NUCLEOTIDE SEQUENCE [LARGE SCALE GENOMIC DNA]</scope>
    <source>
        <strain evidence="9">DSM 8987</strain>
    </source>
</reference>
<keyword evidence="1" id="KW-0547">Nucleotide-binding</keyword>
<dbReference type="InterPro" id="IPR025662">
    <property type="entry name" value="Sigma_54_int_dom_ATP-bd_1"/>
</dbReference>
<dbReference type="RefSeq" id="WP_092078942.1">
    <property type="nucleotide sequence ID" value="NZ_FNAQ01000010.1"/>
</dbReference>
<dbReference type="PANTHER" id="PTHR32071">
    <property type="entry name" value="TRANSCRIPTIONAL REGULATORY PROTEIN"/>
    <property type="match status" value="1"/>
</dbReference>
<dbReference type="InterPro" id="IPR000700">
    <property type="entry name" value="PAS-assoc_C"/>
</dbReference>
<keyword evidence="3" id="KW-0805">Transcription regulation</keyword>
<dbReference type="Gene3D" id="1.10.10.60">
    <property type="entry name" value="Homeodomain-like"/>
    <property type="match status" value="1"/>
</dbReference>
<dbReference type="SMART" id="SM00382">
    <property type="entry name" value="AAA"/>
    <property type="match status" value="1"/>
</dbReference>
<proteinExistence type="predicted"/>
<dbReference type="InterPro" id="IPR058031">
    <property type="entry name" value="AAA_lid_NorR"/>
</dbReference>
<dbReference type="Pfam" id="PF00989">
    <property type="entry name" value="PAS"/>
    <property type="match status" value="1"/>
</dbReference>
<dbReference type="CDD" id="cd00009">
    <property type="entry name" value="AAA"/>
    <property type="match status" value="1"/>
</dbReference>
<evidence type="ECO:0000256" key="1">
    <source>
        <dbReference type="ARBA" id="ARBA00022741"/>
    </source>
</evidence>
<dbReference type="Proteomes" id="UP000243205">
    <property type="component" value="Unassembled WGS sequence"/>
</dbReference>
<dbReference type="PROSITE" id="PS00675">
    <property type="entry name" value="SIGMA54_INTERACT_1"/>
    <property type="match status" value="1"/>
</dbReference>
<feature type="domain" description="PAS" evidence="6">
    <location>
        <begin position="7"/>
        <end position="52"/>
    </location>
</feature>
<dbReference type="Gene3D" id="3.40.50.300">
    <property type="entry name" value="P-loop containing nucleotide triphosphate hydrolases"/>
    <property type="match status" value="1"/>
</dbReference>
<keyword evidence="2" id="KW-0067">ATP-binding</keyword>
<name>A0A1G7CTL7_9BACT</name>
<keyword evidence="4" id="KW-0804">Transcription</keyword>
<dbReference type="InterPro" id="IPR003593">
    <property type="entry name" value="AAA+_ATPase"/>
</dbReference>
<evidence type="ECO:0000259" key="7">
    <source>
        <dbReference type="PROSITE" id="PS50113"/>
    </source>
</evidence>
<evidence type="ECO:0000256" key="4">
    <source>
        <dbReference type="ARBA" id="ARBA00023163"/>
    </source>
</evidence>
<dbReference type="CDD" id="cd00130">
    <property type="entry name" value="PAS"/>
    <property type="match status" value="1"/>
</dbReference>
<dbReference type="GO" id="GO:0005524">
    <property type="term" value="F:ATP binding"/>
    <property type="evidence" value="ECO:0007669"/>
    <property type="project" value="UniProtKB-KW"/>
</dbReference>
<dbReference type="InterPro" id="IPR002078">
    <property type="entry name" value="Sigma_54_int"/>
</dbReference>
<dbReference type="InterPro" id="IPR013767">
    <property type="entry name" value="PAS_fold"/>
</dbReference>
<evidence type="ECO:0000256" key="2">
    <source>
        <dbReference type="ARBA" id="ARBA00022840"/>
    </source>
</evidence>
<dbReference type="SUPFAM" id="SSF52540">
    <property type="entry name" value="P-loop containing nucleoside triphosphate hydrolases"/>
    <property type="match status" value="1"/>
</dbReference>
<dbReference type="Pfam" id="PF02954">
    <property type="entry name" value="HTH_8"/>
    <property type="match status" value="1"/>
</dbReference>
<evidence type="ECO:0000256" key="3">
    <source>
        <dbReference type="ARBA" id="ARBA00023015"/>
    </source>
</evidence>
<dbReference type="InterPro" id="IPR009057">
    <property type="entry name" value="Homeodomain-like_sf"/>
</dbReference>